<dbReference type="InterPro" id="IPR003356">
    <property type="entry name" value="DNA_methylase_A-5"/>
</dbReference>
<feature type="domain" description="DNA methylase adenine-specific" evidence="2">
    <location>
        <begin position="299"/>
        <end position="429"/>
    </location>
</feature>
<gene>
    <name evidence="3" type="ORF">MXMO3_03467</name>
</gene>
<evidence type="ECO:0000313" key="3">
    <source>
        <dbReference type="EMBL" id="AVX05970.1"/>
    </source>
</evidence>
<sequence>MAARQEQKRENYKPSGAIVLTPKGCKAEIYLFDDKNGRPCAVGFKGRAKKPSFRHWFEQPARRERFVARFIKETTEQQKRSSQRTDQHTLKVDDVLVASWGYDQTNIQFFQVVKDAGKNTVHLREIKSKSALREGENRLAMQDKVVPVVGAFKTGVLKKRVDMSGGNPSVKVGYGAIAWLWDGKPQTQTSYACGLGMNQLAKQFVETINNIDQSKHRDEVFRDFCNMAYCALAKPCQPNVKERDRLEAQYMEVVKRYRNKDDIRENMPKLLSLTVLGLSNGNCDFLGEVAGELGVLDAKLGQFFTPYHISKMMAKINLVGAKEHIEQKGYLTVHEPAVGAGGMLLAVADVVEDMGVKLETSLWIDAVELSVSTFHMAYVQLAARGIAGVVRRGNSLSHEMFESVFLPATPHFLAAHPTFLDDQQAIAEKHAQAKEFQNPSKPVQTELVF</sequence>
<accession>A0A2R4MJ31</accession>
<proteinExistence type="inferred from homology"/>
<geneLocation type="plasmid" evidence="4">
    <name>phl2708x3</name>
</geneLocation>
<dbReference type="RefSeq" id="WP_117396924.1">
    <property type="nucleotide sequence ID" value="NZ_CP021331.1"/>
</dbReference>
<dbReference type="KEGG" id="mmyr:MXMO3_03467"/>
<dbReference type="PRINTS" id="PR00507">
    <property type="entry name" value="N12N6MTFRASE"/>
</dbReference>
<dbReference type="Pfam" id="PF02384">
    <property type="entry name" value="N6_Mtase"/>
    <property type="match status" value="1"/>
</dbReference>
<dbReference type="AlphaFoldDB" id="A0A2R4MJ31"/>
<comment type="similarity">
    <text evidence="1">Belongs to the N(4)/N(6)-methyltransferase family.</text>
</comment>
<dbReference type="GO" id="GO:0003677">
    <property type="term" value="F:DNA binding"/>
    <property type="evidence" value="ECO:0007669"/>
    <property type="project" value="InterPro"/>
</dbReference>
<protein>
    <recommendedName>
        <fullName evidence="2">DNA methylase adenine-specific domain-containing protein</fullName>
    </recommendedName>
</protein>
<keyword evidence="4" id="KW-1185">Reference proteome</keyword>
<dbReference type="EMBL" id="CP021331">
    <property type="protein sequence ID" value="AVX05970.1"/>
    <property type="molecule type" value="Genomic_DNA"/>
</dbReference>
<evidence type="ECO:0000256" key="1">
    <source>
        <dbReference type="ARBA" id="ARBA00006594"/>
    </source>
</evidence>
<dbReference type="Gene3D" id="3.40.50.150">
    <property type="entry name" value="Vaccinia Virus protein VP39"/>
    <property type="match status" value="1"/>
</dbReference>
<reference evidence="3 4" key="1">
    <citation type="submission" date="2017-05" db="EMBL/GenBank/DDBJ databases">
        <title>Genome Analysis of Maritalea myrionectae HL2708#5.</title>
        <authorList>
            <consortium name="Cotde Inc.-PKNU"/>
            <person name="Jang D."/>
            <person name="Oh H.-M."/>
        </authorList>
    </citation>
    <scope>NUCLEOTIDE SEQUENCE [LARGE SCALE GENOMIC DNA]</scope>
    <source>
        <strain evidence="3 4">HL2708#5</strain>
        <plasmid evidence="4">phl2708x3</plasmid>
    </source>
</reference>
<dbReference type="Proteomes" id="UP000258927">
    <property type="component" value="Plasmid pHL2708X3"/>
</dbReference>
<dbReference type="SUPFAM" id="SSF53335">
    <property type="entry name" value="S-adenosyl-L-methionine-dependent methyltransferases"/>
    <property type="match status" value="1"/>
</dbReference>
<dbReference type="GO" id="GO:0008170">
    <property type="term" value="F:N-methyltransferase activity"/>
    <property type="evidence" value="ECO:0007669"/>
    <property type="project" value="InterPro"/>
</dbReference>
<name>A0A2R4MJ31_9HYPH</name>
<dbReference type="InterPro" id="IPR029063">
    <property type="entry name" value="SAM-dependent_MTases_sf"/>
</dbReference>
<organism evidence="3 4">
    <name type="scientific">Maritalea myrionectae</name>
    <dbReference type="NCBI Taxonomy" id="454601"/>
    <lineage>
        <taxon>Bacteria</taxon>
        <taxon>Pseudomonadati</taxon>
        <taxon>Pseudomonadota</taxon>
        <taxon>Alphaproteobacteria</taxon>
        <taxon>Hyphomicrobiales</taxon>
        <taxon>Devosiaceae</taxon>
        <taxon>Maritalea</taxon>
    </lineage>
</organism>
<evidence type="ECO:0000313" key="4">
    <source>
        <dbReference type="Proteomes" id="UP000258927"/>
    </source>
</evidence>
<keyword evidence="3" id="KW-0614">Plasmid</keyword>
<evidence type="ECO:0000259" key="2">
    <source>
        <dbReference type="Pfam" id="PF02384"/>
    </source>
</evidence>